<proteinExistence type="predicted"/>
<sequence>MAKAVLRVLAKMVSRELMKREKENGDSRLARRRRRKVKAVALRRLPSSERRVLVTPAPPPPKRPPVRRKRRGERTGSCFSPSRTSQCYVSM</sequence>
<protein>
    <submittedName>
        <fullName evidence="2">Uncharacterized protein</fullName>
    </submittedName>
</protein>
<feature type="compositionally biased region" description="Polar residues" evidence="1">
    <location>
        <begin position="77"/>
        <end position="91"/>
    </location>
</feature>
<organism evidence="2 3">
    <name type="scientific">Pisolithus microcarpus 441</name>
    <dbReference type="NCBI Taxonomy" id="765257"/>
    <lineage>
        <taxon>Eukaryota</taxon>
        <taxon>Fungi</taxon>
        <taxon>Dikarya</taxon>
        <taxon>Basidiomycota</taxon>
        <taxon>Agaricomycotina</taxon>
        <taxon>Agaricomycetes</taxon>
        <taxon>Agaricomycetidae</taxon>
        <taxon>Boletales</taxon>
        <taxon>Sclerodermatineae</taxon>
        <taxon>Pisolithaceae</taxon>
        <taxon>Pisolithus</taxon>
    </lineage>
</organism>
<feature type="region of interest" description="Disordered" evidence="1">
    <location>
        <begin position="49"/>
        <end position="91"/>
    </location>
</feature>
<dbReference type="HOGENOM" id="CLU_2427887_0_0_1"/>
<accession>A0A0C9Z4T4</accession>
<name>A0A0C9Z4T4_9AGAM</name>
<dbReference type="AlphaFoldDB" id="A0A0C9Z4T4"/>
<reference evidence="3" key="2">
    <citation type="submission" date="2015-01" db="EMBL/GenBank/DDBJ databases">
        <title>Evolutionary Origins and Diversification of the Mycorrhizal Mutualists.</title>
        <authorList>
            <consortium name="DOE Joint Genome Institute"/>
            <consortium name="Mycorrhizal Genomics Consortium"/>
            <person name="Kohler A."/>
            <person name="Kuo A."/>
            <person name="Nagy L.G."/>
            <person name="Floudas D."/>
            <person name="Copeland A."/>
            <person name="Barry K.W."/>
            <person name="Cichocki N."/>
            <person name="Veneault-Fourrey C."/>
            <person name="LaButti K."/>
            <person name="Lindquist E.A."/>
            <person name="Lipzen A."/>
            <person name="Lundell T."/>
            <person name="Morin E."/>
            <person name="Murat C."/>
            <person name="Riley R."/>
            <person name="Ohm R."/>
            <person name="Sun H."/>
            <person name="Tunlid A."/>
            <person name="Henrissat B."/>
            <person name="Grigoriev I.V."/>
            <person name="Hibbett D.S."/>
            <person name="Martin F."/>
        </authorList>
    </citation>
    <scope>NUCLEOTIDE SEQUENCE [LARGE SCALE GENOMIC DNA]</scope>
    <source>
        <strain evidence="3">441</strain>
    </source>
</reference>
<dbReference type="Proteomes" id="UP000054018">
    <property type="component" value="Unassembled WGS sequence"/>
</dbReference>
<reference evidence="2 3" key="1">
    <citation type="submission" date="2014-04" db="EMBL/GenBank/DDBJ databases">
        <authorList>
            <consortium name="DOE Joint Genome Institute"/>
            <person name="Kuo A."/>
            <person name="Kohler A."/>
            <person name="Costa M.D."/>
            <person name="Nagy L.G."/>
            <person name="Floudas D."/>
            <person name="Copeland A."/>
            <person name="Barry K.W."/>
            <person name="Cichocki N."/>
            <person name="Veneault-Fourrey C."/>
            <person name="LaButti K."/>
            <person name="Lindquist E.A."/>
            <person name="Lipzen A."/>
            <person name="Lundell T."/>
            <person name="Morin E."/>
            <person name="Murat C."/>
            <person name="Sun H."/>
            <person name="Tunlid A."/>
            <person name="Henrissat B."/>
            <person name="Grigoriev I.V."/>
            <person name="Hibbett D.S."/>
            <person name="Martin F."/>
            <person name="Nordberg H.P."/>
            <person name="Cantor M.N."/>
            <person name="Hua S.X."/>
        </authorList>
    </citation>
    <scope>NUCLEOTIDE SEQUENCE [LARGE SCALE GENOMIC DNA]</scope>
    <source>
        <strain evidence="2 3">441</strain>
    </source>
</reference>
<evidence type="ECO:0000313" key="2">
    <source>
        <dbReference type="EMBL" id="KIK24101.1"/>
    </source>
</evidence>
<dbReference type="EMBL" id="KN833720">
    <property type="protein sequence ID" value="KIK24101.1"/>
    <property type="molecule type" value="Genomic_DNA"/>
</dbReference>
<evidence type="ECO:0000313" key="3">
    <source>
        <dbReference type="Proteomes" id="UP000054018"/>
    </source>
</evidence>
<evidence type="ECO:0000256" key="1">
    <source>
        <dbReference type="SAM" id="MobiDB-lite"/>
    </source>
</evidence>
<keyword evidence="3" id="KW-1185">Reference proteome</keyword>
<gene>
    <name evidence="2" type="ORF">PISMIDRAFT_678618</name>
</gene>